<dbReference type="GO" id="GO:0006777">
    <property type="term" value="P:Mo-molybdopterin cofactor biosynthetic process"/>
    <property type="evidence" value="ECO:0007669"/>
    <property type="project" value="InterPro"/>
</dbReference>
<protein>
    <recommendedName>
        <fullName evidence="2">Molybdopterin synthase catalytic subunit</fullName>
    </recommendedName>
</protein>
<evidence type="ECO:0000313" key="1">
    <source>
        <dbReference type="EMBL" id="CRZ11163.1"/>
    </source>
</evidence>
<organism evidence="1">
    <name type="scientific">Spongospora subterranea</name>
    <dbReference type="NCBI Taxonomy" id="70186"/>
    <lineage>
        <taxon>Eukaryota</taxon>
        <taxon>Sar</taxon>
        <taxon>Rhizaria</taxon>
        <taxon>Endomyxa</taxon>
        <taxon>Phytomyxea</taxon>
        <taxon>Plasmodiophorida</taxon>
        <taxon>Plasmodiophoridae</taxon>
        <taxon>Spongospora</taxon>
    </lineage>
</organism>
<dbReference type="PANTHER" id="PTHR23404">
    <property type="entry name" value="MOLYBDOPTERIN SYNTHASE RELATED"/>
    <property type="match status" value="1"/>
</dbReference>
<feature type="non-terminal residue" evidence="1">
    <location>
        <position position="1"/>
    </location>
</feature>
<evidence type="ECO:0008006" key="2">
    <source>
        <dbReference type="Google" id="ProtNLM"/>
    </source>
</evidence>
<dbReference type="InterPro" id="IPR003448">
    <property type="entry name" value="Mopterin_biosynth_MoaE"/>
</dbReference>
<sequence>SIWCSCGEECRQSDCPRLNAVWIEDTSLDGGMIETFVGHRSAGAIATFIGMTRDNFGGRPVAKLHYEAYRAMAVKQMREICGEIRSKWDVCRIGMAHRLGDVPVSEASVRIAISSAHRAESLQAVAFAIDRLKATVAIFKREDYASGEASQWKRNLELSLTDS</sequence>
<dbReference type="Gene3D" id="3.90.1170.40">
    <property type="entry name" value="Molybdopterin biosynthesis MoaE subunit"/>
    <property type="match status" value="1"/>
</dbReference>
<dbReference type="AlphaFoldDB" id="A0A0H5RAS5"/>
<accession>A0A0H5RAS5</accession>
<proteinExistence type="predicted"/>
<name>A0A0H5RAS5_9EUKA</name>
<reference evidence="1" key="1">
    <citation type="submission" date="2015-04" db="EMBL/GenBank/DDBJ databases">
        <title>The genome sequence of the plant pathogenic Rhizarian Plasmodiophora brassicae reveals insights in its biotrophic life cycle and the origin of chitin synthesis.</title>
        <authorList>
            <person name="Schwelm A."/>
            <person name="Fogelqvist J."/>
            <person name="Knaust A."/>
            <person name="Julke S."/>
            <person name="Lilja T."/>
            <person name="Dhandapani V."/>
            <person name="Bonilla-Rosso G."/>
            <person name="Karlsson M."/>
            <person name="Shevchenko A."/>
            <person name="Choi S.R."/>
            <person name="Kim H.G."/>
            <person name="Park J.Y."/>
            <person name="Lim Y.P."/>
            <person name="Ludwig-Muller J."/>
            <person name="Dixelius C."/>
        </authorList>
    </citation>
    <scope>NUCLEOTIDE SEQUENCE</scope>
    <source>
        <tissue evidence="1">Potato root galls</tissue>
    </source>
</reference>
<dbReference type="Pfam" id="PF02391">
    <property type="entry name" value="MoaE"/>
    <property type="match status" value="1"/>
</dbReference>
<dbReference type="EMBL" id="HACM01010721">
    <property type="protein sequence ID" value="CRZ11163.1"/>
    <property type="molecule type" value="Transcribed_RNA"/>
</dbReference>
<dbReference type="CDD" id="cd00756">
    <property type="entry name" value="MoaE"/>
    <property type="match status" value="1"/>
</dbReference>
<dbReference type="SUPFAM" id="SSF54690">
    <property type="entry name" value="Molybdopterin synthase subunit MoaE"/>
    <property type="match status" value="1"/>
</dbReference>
<dbReference type="InterPro" id="IPR036563">
    <property type="entry name" value="MoaE_sf"/>
</dbReference>